<dbReference type="EnsemblMetazoa" id="Aqu2.1.20083_001">
    <property type="protein sequence ID" value="Aqu2.1.20083_001"/>
    <property type="gene ID" value="Aqu2.1.20083"/>
</dbReference>
<reference evidence="7" key="2">
    <citation type="submission" date="2017-05" db="UniProtKB">
        <authorList>
            <consortium name="EnsemblMetazoa"/>
        </authorList>
    </citation>
    <scope>IDENTIFICATION</scope>
</reference>
<dbReference type="GO" id="GO:0008270">
    <property type="term" value="F:zinc ion binding"/>
    <property type="evidence" value="ECO:0007669"/>
    <property type="project" value="UniProtKB-KW"/>
</dbReference>
<name>A0A1X7TXW3_AMPQE</name>
<proteinExistence type="predicted"/>
<dbReference type="PANTHER" id="PTHR46481">
    <property type="entry name" value="ZINC FINGER BED DOMAIN-CONTAINING PROTEIN 4"/>
    <property type="match status" value="1"/>
</dbReference>
<dbReference type="InterPro" id="IPR012337">
    <property type="entry name" value="RNaseH-like_sf"/>
</dbReference>
<evidence type="ECO:0000256" key="4">
    <source>
        <dbReference type="ARBA" id="ARBA00022833"/>
    </source>
</evidence>
<evidence type="ECO:0000313" key="7">
    <source>
        <dbReference type="EnsemblMetazoa" id="Aqu2.1.20083_001"/>
    </source>
</evidence>
<evidence type="ECO:0000256" key="5">
    <source>
        <dbReference type="ARBA" id="ARBA00023242"/>
    </source>
</evidence>
<keyword evidence="8" id="KW-1185">Reference proteome</keyword>
<feature type="region of interest" description="Disordered" evidence="6">
    <location>
        <begin position="1"/>
        <end position="23"/>
    </location>
</feature>
<organism evidence="7">
    <name type="scientific">Amphimedon queenslandica</name>
    <name type="common">Sponge</name>
    <dbReference type="NCBI Taxonomy" id="400682"/>
    <lineage>
        <taxon>Eukaryota</taxon>
        <taxon>Metazoa</taxon>
        <taxon>Porifera</taxon>
        <taxon>Demospongiae</taxon>
        <taxon>Heteroscleromorpha</taxon>
        <taxon>Haplosclerida</taxon>
        <taxon>Niphatidae</taxon>
        <taxon>Amphimedon</taxon>
    </lineage>
</organism>
<dbReference type="AlphaFoldDB" id="A0A1X7TXW3"/>
<accession>A0A1X7TXW3</accession>
<reference evidence="8" key="1">
    <citation type="journal article" date="2010" name="Nature">
        <title>The Amphimedon queenslandica genome and the evolution of animal complexity.</title>
        <authorList>
            <person name="Srivastava M."/>
            <person name="Simakov O."/>
            <person name="Chapman J."/>
            <person name="Fahey B."/>
            <person name="Gauthier M.E."/>
            <person name="Mitros T."/>
            <person name="Richards G.S."/>
            <person name="Conaco C."/>
            <person name="Dacre M."/>
            <person name="Hellsten U."/>
            <person name="Larroux C."/>
            <person name="Putnam N.H."/>
            <person name="Stanke M."/>
            <person name="Adamska M."/>
            <person name="Darling A."/>
            <person name="Degnan S.M."/>
            <person name="Oakley T.H."/>
            <person name="Plachetzki D.C."/>
            <person name="Zhai Y."/>
            <person name="Adamski M."/>
            <person name="Calcino A."/>
            <person name="Cummins S.F."/>
            <person name="Goodstein D.M."/>
            <person name="Harris C."/>
            <person name="Jackson D.J."/>
            <person name="Leys S.P."/>
            <person name="Shu S."/>
            <person name="Woodcroft B.J."/>
            <person name="Vervoort M."/>
            <person name="Kosik K.S."/>
            <person name="Manning G."/>
            <person name="Degnan B.M."/>
            <person name="Rokhsar D.S."/>
        </authorList>
    </citation>
    <scope>NUCLEOTIDE SEQUENCE [LARGE SCALE GENOMIC DNA]</scope>
</reference>
<dbReference type="InterPro" id="IPR052035">
    <property type="entry name" value="ZnF_BED_domain_contain"/>
</dbReference>
<dbReference type="PANTHER" id="PTHR46481:SF10">
    <property type="entry name" value="ZINC FINGER BED DOMAIN-CONTAINING PROTEIN 39"/>
    <property type="match status" value="1"/>
</dbReference>
<gene>
    <name evidence="7" type="primary">105314217</name>
</gene>
<dbReference type="Gene3D" id="1.10.10.1070">
    <property type="entry name" value="Zinc finger, BED domain-containing"/>
    <property type="match status" value="1"/>
</dbReference>
<keyword evidence="2" id="KW-0479">Metal-binding</keyword>
<keyword evidence="3" id="KW-0863">Zinc-finger</keyword>
<keyword evidence="4" id="KW-0862">Zinc</keyword>
<evidence type="ECO:0000256" key="6">
    <source>
        <dbReference type="SAM" id="MobiDB-lite"/>
    </source>
</evidence>
<dbReference type="OrthoDB" id="10060245at2759"/>
<dbReference type="SUPFAM" id="SSF53098">
    <property type="entry name" value="Ribonuclease H-like"/>
    <property type="match status" value="1"/>
</dbReference>
<evidence type="ECO:0000256" key="1">
    <source>
        <dbReference type="ARBA" id="ARBA00004123"/>
    </source>
</evidence>
<protein>
    <recommendedName>
        <fullName evidence="9">DUF659 domain-containing protein</fullName>
    </recommendedName>
</protein>
<evidence type="ECO:0008006" key="9">
    <source>
        <dbReference type="Google" id="ProtNLM"/>
    </source>
</evidence>
<evidence type="ECO:0000256" key="3">
    <source>
        <dbReference type="ARBA" id="ARBA00022771"/>
    </source>
</evidence>
<dbReference type="Proteomes" id="UP000007879">
    <property type="component" value="Unassembled WGS sequence"/>
</dbReference>
<dbReference type="GO" id="GO:0005634">
    <property type="term" value="C:nucleus"/>
    <property type="evidence" value="ECO:0007669"/>
    <property type="project" value="UniProtKB-SubCell"/>
</dbReference>
<evidence type="ECO:0000313" key="8">
    <source>
        <dbReference type="Proteomes" id="UP000007879"/>
    </source>
</evidence>
<dbReference type="SUPFAM" id="SSF140996">
    <property type="entry name" value="Hermes dimerisation domain"/>
    <property type="match status" value="1"/>
</dbReference>
<dbReference type="OMA" id="CHYLEEW"/>
<dbReference type="KEGG" id="aqu:105314217"/>
<keyword evidence="5" id="KW-0539">Nucleus</keyword>
<dbReference type="EnsemblMetazoa" id="XM_011408255.1">
    <property type="protein sequence ID" value="XP_011406557.1"/>
    <property type="gene ID" value="LOC105314217"/>
</dbReference>
<dbReference type="InParanoid" id="A0A1X7TXW3"/>
<feature type="compositionally biased region" description="Polar residues" evidence="6">
    <location>
        <begin position="7"/>
        <end position="23"/>
    </location>
</feature>
<comment type="subcellular location">
    <subcellularLocation>
        <location evidence="1">Nucleus</location>
    </subcellularLocation>
</comment>
<dbReference type="eggNOG" id="KOG1121">
    <property type="taxonomic scope" value="Eukaryota"/>
</dbReference>
<sequence length="192" mass="21624">MAKHSLSYVSTASGSSQSKPQSQMKLDSMLKHKKCPEARAKAISDRILYMICADLHPVRMVKGSGFKSLIEILEPGYTIPSRKYFSNLLQAKYDCCKEVLRVKLEEETSIALTTDIWTSRAVEAYITVTCHYLEEWALHSYVLTTCSFPERHTGIEIASKLQQIVDDFKIASKVSVVVHDQAANMLCMVARD</sequence>
<evidence type="ECO:0000256" key="2">
    <source>
        <dbReference type="ARBA" id="ARBA00022723"/>
    </source>
</evidence>